<dbReference type="Gene3D" id="3.30.160.100">
    <property type="entry name" value="Ribosome hibernation promotion factor-like"/>
    <property type="match status" value="1"/>
</dbReference>
<evidence type="ECO:0000313" key="1">
    <source>
        <dbReference type="EMBL" id="PWB72156.1"/>
    </source>
</evidence>
<dbReference type="EMBL" id="PQAP01000095">
    <property type="protein sequence ID" value="PWB72156.1"/>
    <property type="molecule type" value="Genomic_DNA"/>
</dbReference>
<accession>A0A855X720</accession>
<sequence length="119" mass="13508">MQVKLTARHFDLTPQIRAKAEEEIEGLTRFHENIISAELILDVERHRRLAEIRVKVSRDTLTGTGDSDDMYKSISLAVDKMKAQLKKHKEKLKEKDVGEITGVAETLTRPATNPDEVDV</sequence>
<evidence type="ECO:0000313" key="2">
    <source>
        <dbReference type="Proteomes" id="UP000250918"/>
    </source>
</evidence>
<dbReference type="Proteomes" id="UP000250918">
    <property type="component" value="Unassembled WGS sequence"/>
</dbReference>
<name>A0A855X720_9BACT</name>
<organism evidence="1 2">
    <name type="scientific">candidate division GN15 bacterium</name>
    <dbReference type="NCBI Taxonomy" id="2072418"/>
    <lineage>
        <taxon>Bacteria</taxon>
        <taxon>candidate division GN15</taxon>
    </lineage>
</organism>
<dbReference type="Pfam" id="PF02482">
    <property type="entry name" value="Ribosomal_S30AE"/>
    <property type="match status" value="1"/>
</dbReference>
<dbReference type="InterPro" id="IPR036567">
    <property type="entry name" value="RHF-like"/>
</dbReference>
<gene>
    <name evidence="1" type="primary">raiA</name>
    <name evidence="1" type="ORF">C3F09_07060</name>
</gene>
<comment type="caution">
    <text evidence="1">The sequence shown here is derived from an EMBL/GenBank/DDBJ whole genome shotgun (WGS) entry which is preliminary data.</text>
</comment>
<dbReference type="SUPFAM" id="SSF69754">
    <property type="entry name" value="Ribosome binding protein Y (YfiA homologue)"/>
    <property type="match status" value="1"/>
</dbReference>
<protein>
    <submittedName>
        <fullName evidence="1">Ribosome-associated translation inhibitor RaiA</fullName>
    </submittedName>
</protein>
<dbReference type="InterPro" id="IPR003489">
    <property type="entry name" value="RHF/RaiA"/>
</dbReference>
<dbReference type="CDD" id="cd00552">
    <property type="entry name" value="RaiA"/>
    <property type="match status" value="1"/>
</dbReference>
<proteinExistence type="predicted"/>
<reference evidence="1 2" key="1">
    <citation type="journal article" date="2018" name="ISME J.">
        <title>A methanotrophic archaeon couples anaerobic oxidation of methane to Fe(III) reduction.</title>
        <authorList>
            <person name="Cai C."/>
            <person name="Leu A.O."/>
            <person name="Xie G.J."/>
            <person name="Guo J."/>
            <person name="Feng Y."/>
            <person name="Zhao J.X."/>
            <person name="Tyson G.W."/>
            <person name="Yuan Z."/>
            <person name="Hu S."/>
        </authorList>
    </citation>
    <scope>NUCLEOTIDE SEQUENCE [LARGE SCALE GENOMIC DNA]</scope>
    <source>
        <strain evidence="1">FeB_12</strain>
    </source>
</reference>
<dbReference type="NCBIfam" id="TIGR00741">
    <property type="entry name" value="yfiA"/>
    <property type="match status" value="1"/>
</dbReference>
<dbReference type="AlphaFoldDB" id="A0A855X720"/>